<accession>A0A7G2CLA1</accession>
<keyword evidence="2" id="KW-1185">Reference proteome</keyword>
<dbReference type="EMBL" id="LR877162">
    <property type="protein sequence ID" value="CAD2220630.1"/>
    <property type="molecule type" value="Genomic_DNA"/>
</dbReference>
<name>A0A7G2CLA1_9TRYP</name>
<proteinExistence type="predicted"/>
<sequence>MLHLVRQVIQSVLGQYRQYEKEKFSTLLSRVEELLQSMESRPPERVVLQPIHTHHNNNEEKMEYDRIVNETFGLHDYDELLLLSVLNHSQNNS</sequence>
<reference evidence="1 2" key="1">
    <citation type="submission" date="2020-08" db="EMBL/GenBank/DDBJ databases">
        <authorList>
            <person name="Newling K."/>
            <person name="Davey J."/>
            <person name="Forrester S."/>
        </authorList>
    </citation>
    <scope>NUCLEOTIDE SEQUENCE [LARGE SCALE GENOMIC DNA]</scope>
    <source>
        <strain evidence="2">Crithidia deanei Carvalho (ATCC PRA-265)</strain>
    </source>
</reference>
<evidence type="ECO:0000313" key="1">
    <source>
        <dbReference type="EMBL" id="CAD2220630.1"/>
    </source>
</evidence>
<dbReference type="AlphaFoldDB" id="A0A7G2CLA1"/>
<gene>
    <name evidence="1" type="ORF">ADEAN_000815200</name>
</gene>
<organism evidence="1 2">
    <name type="scientific">Angomonas deanei</name>
    <dbReference type="NCBI Taxonomy" id="59799"/>
    <lineage>
        <taxon>Eukaryota</taxon>
        <taxon>Discoba</taxon>
        <taxon>Euglenozoa</taxon>
        <taxon>Kinetoplastea</taxon>
        <taxon>Metakinetoplastina</taxon>
        <taxon>Trypanosomatida</taxon>
        <taxon>Trypanosomatidae</taxon>
        <taxon>Strigomonadinae</taxon>
        <taxon>Angomonas</taxon>
    </lineage>
</organism>
<evidence type="ECO:0000313" key="2">
    <source>
        <dbReference type="Proteomes" id="UP000515908"/>
    </source>
</evidence>
<dbReference type="Proteomes" id="UP000515908">
    <property type="component" value="Chromosome 18"/>
</dbReference>
<dbReference type="VEuPathDB" id="TriTrypDB:ADEAN_000815200"/>
<protein>
    <submittedName>
        <fullName evidence="1">Uncharacterized protein</fullName>
    </submittedName>
</protein>